<dbReference type="Proteomes" id="UP000226192">
    <property type="component" value="Unassembled WGS sequence"/>
</dbReference>
<gene>
    <name evidence="1" type="ORF">CDD81_5227</name>
</gene>
<keyword evidence="2" id="KW-1185">Reference proteome</keyword>
<accession>A0A2C5YBJ9</accession>
<reference evidence="1 2" key="1">
    <citation type="submission" date="2017-06" db="EMBL/GenBank/DDBJ databases">
        <title>Ant-infecting Ophiocordyceps genomes reveal a high diversity of potential behavioral manipulation genes and a possible major role for enterotoxins.</title>
        <authorList>
            <person name="De Bekker C."/>
            <person name="Evans H.C."/>
            <person name="Brachmann A."/>
            <person name="Hughes D.P."/>
        </authorList>
    </citation>
    <scope>NUCLEOTIDE SEQUENCE [LARGE SCALE GENOMIC DNA]</scope>
    <source>
        <strain evidence="1 2">Map64</strain>
    </source>
</reference>
<dbReference type="EMBL" id="NJET01000004">
    <property type="protein sequence ID" value="PHH66875.1"/>
    <property type="molecule type" value="Genomic_DNA"/>
</dbReference>
<comment type="caution">
    <text evidence="1">The sequence shown here is derived from an EMBL/GenBank/DDBJ whole genome shotgun (WGS) entry which is preliminary data.</text>
</comment>
<dbReference type="AlphaFoldDB" id="A0A2C5YBJ9"/>
<organism evidence="1 2">
    <name type="scientific">Ophiocordyceps australis</name>
    <dbReference type="NCBI Taxonomy" id="1399860"/>
    <lineage>
        <taxon>Eukaryota</taxon>
        <taxon>Fungi</taxon>
        <taxon>Dikarya</taxon>
        <taxon>Ascomycota</taxon>
        <taxon>Pezizomycotina</taxon>
        <taxon>Sordariomycetes</taxon>
        <taxon>Hypocreomycetidae</taxon>
        <taxon>Hypocreales</taxon>
        <taxon>Ophiocordycipitaceae</taxon>
        <taxon>Ophiocordyceps</taxon>
    </lineage>
</organism>
<proteinExistence type="predicted"/>
<evidence type="ECO:0000313" key="2">
    <source>
        <dbReference type="Proteomes" id="UP000226192"/>
    </source>
</evidence>
<protein>
    <submittedName>
        <fullName evidence="1">Uncharacterized protein</fullName>
    </submittedName>
</protein>
<sequence>MFSVLPEELQDDIYLAWQTNSFKLSSMLFVAVSFQDPEFIRKSLAWYYWAADVNYEVCWFTDIQNHIKTHRSTLGAINNAFVLKSTNPDTSEYVMPRRLLTLPPGRLRTDKAICFKSDNQQYQWLKAQIDKTVDPPGSGKYFAFDMLQIDFGKWAGTIGLAMKAMLRHDYVCPEGIKCQTETAQVGKAFLPLSYSRFLDQIRRIVREDTEICFALANQLPDRLDAYWFIPGVMSDYDDI</sequence>
<name>A0A2C5YBJ9_9HYPO</name>
<evidence type="ECO:0000313" key="1">
    <source>
        <dbReference type="EMBL" id="PHH66875.1"/>
    </source>
</evidence>